<dbReference type="OrthoDB" id="1922282at2759"/>
<keyword evidence="3" id="KW-1185">Reference proteome</keyword>
<reference evidence="2" key="1">
    <citation type="submission" date="2019-08" db="EMBL/GenBank/DDBJ databases">
        <title>The genome of the North American firefly Photinus pyralis.</title>
        <authorList>
            <consortium name="Photinus pyralis genome working group"/>
            <person name="Fallon T.R."/>
            <person name="Sander Lower S.E."/>
            <person name="Weng J.-K."/>
        </authorList>
    </citation>
    <scope>NUCLEOTIDE SEQUENCE</scope>
    <source>
        <strain evidence="2">TRF0915ILg1</strain>
        <tissue evidence="2">Whole body</tissue>
    </source>
</reference>
<name>A0A8K0D8C1_IGNLU</name>
<sequence length="119" mass="13914">MVKRFHPDSCTDEANVDKFQEIDKAFRVLMDKKSKERWDVDAIEEAEEQDIIHTAPQHRQYLSYGGVGFGNPFQRQKQYTKVRAMQASENVMKHRMAKTVADEKSLMAKTSLRHKIKTK</sequence>
<dbReference type="SUPFAM" id="SSF46565">
    <property type="entry name" value="Chaperone J-domain"/>
    <property type="match status" value="1"/>
</dbReference>
<evidence type="ECO:0000259" key="1">
    <source>
        <dbReference type="Pfam" id="PF00226"/>
    </source>
</evidence>
<accession>A0A8K0D8C1</accession>
<dbReference type="InterPro" id="IPR036869">
    <property type="entry name" value="J_dom_sf"/>
</dbReference>
<organism evidence="2 3">
    <name type="scientific">Ignelater luminosus</name>
    <name type="common">Cucubano</name>
    <name type="synonym">Pyrophorus luminosus</name>
    <dbReference type="NCBI Taxonomy" id="2038154"/>
    <lineage>
        <taxon>Eukaryota</taxon>
        <taxon>Metazoa</taxon>
        <taxon>Ecdysozoa</taxon>
        <taxon>Arthropoda</taxon>
        <taxon>Hexapoda</taxon>
        <taxon>Insecta</taxon>
        <taxon>Pterygota</taxon>
        <taxon>Neoptera</taxon>
        <taxon>Endopterygota</taxon>
        <taxon>Coleoptera</taxon>
        <taxon>Polyphaga</taxon>
        <taxon>Elateriformia</taxon>
        <taxon>Elateroidea</taxon>
        <taxon>Elateridae</taxon>
        <taxon>Agrypninae</taxon>
        <taxon>Pyrophorini</taxon>
        <taxon>Ignelater</taxon>
    </lineage>
</organism>
<dbReference type="AlphaFoldDB" id="A0A8K0D8C1"/>
<dbReference type="InterPro" id="IPR001623">
    <property type="entry name" value="DnaJ_domain"/>
</dbReference>
<gene>
    <name evidence="2" type="ORF">ILUMI_04771</name>
</gene>
<dbReference type="PANTHER" id="PTHR39158">
    <property type="entry name" value="OS08G0560600 PROTEIN"/>
    <property type="match status" value="1"/>
</dbReference>
<evidence type="ECO:0000313" key="2">
    <source>
        <dbReference type="EMBL" id="KAF2901415.1"/>
    </source>
</evidence>
<proteinExistence type="predicted"/>
<dbReference type="EMBL" id="VTPC01001659">
    <property type="protein sequence ID" value="KAF2901415.1"/>
    <property type="molecule type" value="Genomic_DNA"/>
</dbReference>
<comment type="caution">
    <text evidence="2">The sequence shown here is derived from an EMBL/GenBank/DDBJ whole genome shotgun (WGS) entry which is preliminary data.</text>
</comment>
<feature type="domain" description="J" evidence="1">
    <location>
        <begin position="2"/>
        <end position="39"/>
    </location>
</feature>
<dbReference type="PANTHER" id="PTHR39158:SF1">
    <property type="entry name" value="DNAJ HOMOLOG SUBFAMILY C MEMBER 28"/>
    <property type="match status" value="1"/>
</dbReference>
<protein>
    <recommendedName>
        <fullName evidence="1">J domain-containing protein</fullName>
    </recommendedName>
</protein>
<dbReference type="Pfam" id="PF00226">
    <property type="entry name" value="DnaJ"/>
    <property type="match status" value="1"/>
</dbReference>
<dbReference type="Gene3D" id="1.10.287.110">
    <property type="entry name" value="DnaJ domain"/>
    <property type="match status" value="1"/>
</dbReference>
<dbReference type="Proteomes" id="UP000801492">
    <property type="component" value="Unassembled WGS sequence"/>
</dbReference>
<evidence type="ECO:0000313" key="3">
    <source>
        <dbReference type="Proteomes" id="UP000801492"/>
    </source>
</evidence>
<dbReference type="InterPro" id="IPR052573">
    <property type="entry name" value="DnaJ_C_subfamily_28"/>
</dbReference>